<reference evidence="19" key="1">
    <citation type="submission" date="2023-03" db="EMBL/GenBank/DDBJ databases">
        <title>Comparative genomics of Weissella fermenti BK2, and weissella type species.</title>
        <authorList>
            <person name="Lee J.K."/>
            <person name="Baek J.H."/>
            <person name="Kim J.M."/>
            <person name="Choi D.G."/>
            <person name="Jeon C.O."/>
        </authorList>
    </citation>
    <scope>NUCLEOTIDE SEQUENCE</scope>
    <source>
        <strain evidence="19">BK2</strain>
    </source>
</reference>
<dbReference type="EMBL" id="JAOZFC020000004">
    <property type="protein sequence ID" value="MDF9300992.1"/>
    <property type="molecule type" value="Genomic_DNA"/>
</dbReference>
<evidence type="ECO:0000256" key="13">
    <source>
        <dbReference type="ARBA" id="ARBA00022989"/>
    </source>
</evidence>
<keyword evidence="10" id="KW-0808">Transferase</keyword>
<evidence type="ECO:0000256" key="14">
    <source>
        <dbReference type="ARBA" id="ARBA00023136"/>
    </source>
</evidence>
<keyword evidence="20" id="KW-1185">Reference proteome</keyword>
<protein>
    <recommendedName>
        <fullName evidence="5">PTS system mannitol-specific EIICB component</fullName>
        <ecNumber evidence="4">2.7.1.197</ecNumber>
    </recommendedName>
    <alternativeName>
        <fullName evidence="15">EIICB-Mtl</fullName>
    </alternativeName>
</protein>
<evidence type="ECO:0000256" key="2">
    <source>
        <dbReference type="ARBA" id="ARBA00002434"/>
    </source>
</evidence>
<comment type="subcellular location">
    <subcellularLocation>
        <location evidence="3">Cell membrane</location>
        <topology evidence="3">Multi-pass membrane protein</topology>
    </subcellularLocation>
</comment>
<feature type="domain" description="PTS EIIC type-2" evidence="18">
    <location>
        <begin position="14"/>
        <end position="352"/>
    </location>
</feature>
<evidence type="ECO:0000256" key="16">
    <source>
        <dbReference type="SAM" id="Phobius"/>
    </source>
</evidence>
<evidence type="ECO:0000256" key="7">
    <source>
        <dbReference type="ARBA" id="ARBA00022475"/>
    </source>
</evidence>
<dbReference type="NCBIfam" id="NF011663">
    <property type="entry name" value="PRK15083.1"/>
    <property type="match status" value="1"/>
</dbReference>
<evidence type="ECO:0000313" key="19">
    <source>
        <dbReference type="EMBL" id="MDF9300992.1"/>
    </source>
</evidence>
<dbReference type="InterPro" id="IPR003501">
    <property type="entry name" value="PTS_EIIB_2/3"/>
</dbReference>
<accession>A0ABT6DBD0</accession>
<evidence type="ECO:0000256" key="10">
    <source>
        <dbReference type="ARBA" id="ARBA00022679"/>
    </source>
</evidence>
<dbReference type="InterPro" id="IPR013011">
    <property type="entry name" value="PTS_EIIB_2"/>
</dbReference>
<feature type="transmembrane region" description="Helical" evidence="16">
    <location>
        <begin position="26"/>
        <end position="45"/>
    </location>
</feature>
<organism evidence="19 20">
    <name type="scientific">Weissella fermenti</name>
    <dbReference type="NCBI Taxonomy" id="2987699"/>
    <lineage>
        <taxon>Bacteria</taxon>
        <taxon>Bacillati</taxon>
        <taxon>Bacillota</taxon>
        <taxon>Bacilli</taxon>
        <taxon>Lactobacillales</taxon>
        <taxon>Lactobacillaceae</taxon>
        <taxon>Weissella</taxon>
    </lineage>
</organism>
<dbReference type="Gene3D" id="3.40.50.2300">
    <property type="match status" value="2"/>
</dbReference>
<keyword evidence="7" id="KW-1003">Cell membrane</keyword>
<evidence type="ECO:0000256" key="9">
    <source>
        <dbReference type="ARBA" id="ARBA00022597"/>
    </source>
</evidence>
<dbReference type="InterPro" id="IPR050893">
    <property type="entry name" value="Sugar_PTS"/>
</dbReference>
<dbReference type="InterPro" id="IPR013014">
    <property type="entry name" value="PTS_EIIC_2"/>
</dbReference>
<evidence type="ECO:0000259" key="18">
    <source>
        <dbReference type="PROSITE" id="PS51104"/>
    </source>
</evidence>
<evidence type="ECO:0000256" key="5">
    <source>
        <dbReference type="ARBA" id="ARBA00021825"/>
    </source>
</evidence>
<evidence type="ECO:0000256" key="11">
    <source>
        <dbReference type="ARBA" id="ARBA00022683"/>
    </source>
</evidence>
<dbReference type="CDD" id="cd05567">
    <property type="entry name" value="PTS_IIB_mannitol"/>
    <property type="match status" value="1"/>
</dbReference>
<dbReference type="InterPro" id="IPR004718">
    <property type="entry name" value="PTS_IIC_mtl"/>
</dbReference>
<dbReference type="Pfam" id="PF02378">
    <property type="entry name" value="PTS_EIIC"/>
    <property type="match status" value="1"/>
</dbReference>
<feature type="transmembrane region" description="Helical" evidence="16">
    <location>
        <begin position="273"/>
        <end position="294"/>
    </location>
</feature>
<dbReference type="InterPro" id="IPR003352">
    <property type="entry name" value="PTS_EIIC"/>
</dbReference>
<keyword evidence="13 16" id="KW-1133">Transmembrane helix</keyword>
<sequence length="612" mass="64430">MTGNIGIKARVQRIGSSLSGMVMPNIGAFIAWGLITALFIPTGWLPNEEFNKLVSPMLTYVLPLIIGFTGGSMVYDGHRGGVVGAIATIGVIVGSNIPMFLGAMIVGPLGGWVIRKWDNIVQPKIRQGFEMLVNNFSAGILGGLLALIGVVAIGPLVAGLSTVLQTGVDWIVNANLLPLANVFIEPAKILFLNNAINQGILTPLGIQQAAEAGKSILFLLEPNPGPGLGLLLAFMFFGKGAAKSSAPGAIIIQFLGGIHEIYFPYVLSKPALFLAVIGGGVSGTATFQLLHVGLKATPSPGSIFAILLMTPKGIGNFVGVITGVLVATVVSFVIAAAILHRAKDDVDIEQAKAETQTMKSEAKGVRPSITTGEDAVTGVDYNGATSTDNLSDDNLSQIKQVIFACEAGMGSSAMGASLLRDRAKKAGVDIPITNLAIRNLKADENTLVVTQNELADMASQKAPTAKRVAVDNFLTSPKYDEIIMNLKSVQIGRVDQGNQEAPKPEPSSDLTQISWVDVKHIDFIHHDQQRGSGTIAATELSARLEAAGSNISADNVPIGQVTDDKSELVIVTDDAASNLINRYLHVQILKVPSITSEDLWQAVVEQIEKGVA</sequence>
<keyword evidence="12 16" id="KW-0812">Transmembrane</keyword>
<keyword evidence="11" id="KW-0598">Phosphotransferase system</keyword>
<proteinExistence type="predicted"/>
<evidence type="ECO:0000256" key="8">
    <source>
        <dbReference type="ARBA" id="ARBA00022553"/>
    </source>
</evidence>
<dbReference type="Proteomes" id="UP001146336">
    <property type="component" value="Unassembled WGS sequence"/>
</dbReference>
<keyword evidence="14 16" id="KW-0472">Membrane</keyword>
<feature type="domain" description="PTS EIIB type-2" evidence="17">
    <location>
        <begin position="399"/>
        <end position="494"/>
    </location>
</feature>
<feature type="transmembrane region" description="Helical" evidence="16">
    <location>
        <begin position="249"/>
        <end position="267"/>
    </location>
</feature>
<comment type="function">
    <text evidence="2">The phosphoenolpyruvate-dependent sugar phosphotransferase system (sugar PTS), a major carbohydrate active transport system, catalyzes the phosphorylation of incoming sugar substrates concomitantly with their translocation across the cell membrane. The enzyme II CmtAB PTS system is involved in D-mannitol transport.</text>
</comment>
<dbReference type="PANTHER" id="PTHR30181:SF2">
    <property type="entry name" value="PTS SYSTEM MANNITOL-SPECIFIC EIICBA COMPONENT"/>
    <property type="match status" value="1"/>
</dbReference>
<keyword evidence="9" id="KW-0762">Sugar transport</keyword>
<evidence type="ECO:0000256" key="4">
    <source>
        <dbReference type="ARBA" id="ARBA00011909"/>
    </source>
</evidence>
<dbReference type="PROSITE" id="PS51099">
    <property type="entry name" value="PTS_EIIB_TYPE_2"/>
    <property type="match status" value="1"/>
</dbReference>
<gene>
    <name evidence="19" type="ORF">OIT47_012040</name>
</gene>
<dbReference type="InterPro" id="IPR029503">
    <property type="entry name" value="PTS_EIIB_mannitol"/>
</dbReference>
<feature type="transmembrane region" description="Helical" evidence="16">
    <location>
        <begin position="135"/>
        <end position="158"/>
    </location>
</feature>
<feature type="transmembrane region" description="Helical" evidence="16">
    <location>
        <begin position="57"/>
        <end position="75"/>
    </location>
</feature>
<evidence type="ECO:0000256" key="3">
    <source>
        <dbReference type="ARBA" id="ARBA00004651"/>
    </source>
</evidence>
<dbReference type="NCBIfam" id="TIGR00851">
    <property type="entry name" value="mtlA"/>
    <property type="match status" value="1"/>
</dbReference>
<dbReference type="PANTHER" id="PTHR30181">
    <property type="entry name" value="MANNITOL PERMEASE IIC COMPONENT"/>
    <property type="match status" value="1"/>
</dbReference>
<name>A0ABT6DBD0_9LACO</name>
<evidence type="ECO:0000259" key="17">
    <source>
        <dbReference type="PROSITE" id="PS51099"/>
    </source>
</evidence>
<dbReference type="SUPFAM" id="SSF52794">
    <property type="entry name" value="PTS system IIB component-like"/>
    <property type="match status" value="1"/>
</dbReference>
<evidence type="ECO:0000256" key="1">
    <source>
        <dbReference type="ARBA" id="ARBA00001655"/>
    </source>
</evidence>
<keyword evidence="6" id="KW-0813">Transport</keyword>
<comment type="catalytic activity">
    <reaction evidence="1">
        <text>D-mannitol(out) + N(pros)-phospho-L-histidyl-[protein] = D-mannitol 1-phosphate(in) + L-histidyl-[protein]</text>
        <dbReference type="Rhea" id="RHEA:33363"/>
        <dbReference type="Rhea" id="RHEA-COMP:9745"/>
        <dbReference type="Rhea" id="RHEA-COMP:9746"/>
        <dbReference type="ChEBI" id="CHEBI:16899"/>
        <dbReference type="ChEBI" id="CHEBI:29979"/>
        <dbReference type="ChEBI" id="CHEBI:61381"/>
        <dbReference type="ChEBI" id="CHEBI:64837"/>
        <dbReference type="EC" id="2.7.1.197"/>
    </reaction>
</comment>
<dbReference type="RefSeq" id="WP_199404478.1">
    <property type="nucleotide sequence ID" value="NZ_JAOZFC020000004.1"/>
</dbReference>
<dbReference type="InterPro" id="IPR036095">
    <property type="entry name" value="PTS_EIIB-like_sf"/>
</dbReference>
<evidence type="ECO:0000256" key="15">
    <source>
        <dbReference type="ARBA" id="ARBA00033349"/>
    </source>
</evidence>
<keyword evidence="8" id="KW-0597">Phosphoprotein</keyword>
<evidence type="ECO:0000313" key="20">
    <source>
        <dbReference type="Proteomes" id="UP001146336"/>
    </source>
</evidence>
<feature type="transmembrane region" description="Helical" evidence="16">
    <location>
        <begin position="314"/>
        <end position="339"/>
    </location>
</feature>
<comment type="caution">
    <text evidence="19">The sequence shown here is derived from an EMBL/GenBank/DDBJ whole genome shotgun (WGS) entry which is preliminary data.</text>
</comment>
<evidence type="ECO:0000256" key="6">
    <source>
        <dbReference type="ARBA" id="ARBA00022448"/>
    </source>
</evidence>
<dbReference type="Pfam" id="PF02302">
    <property type="entry name" value="PTS_IIB"/>
    <property type="match status" value="1"/>
</dbReference>
<evidence type="ECO:0000256" key="12">
    <source>
        <dbReference type="ARBA" id="ARBA00022692"/>
    </source>
</evidence>
<feature type="transmembrane region" description="Helical" evidence="16">
    <location>
        <begin position="225"/>
        <end position="242"/>
    </location>
</feature>
<dbReference type="EC" id="2.7.1.197" evidence="4"/>
<feature type="transmembrane region" description="Helical" evidence="16">
    <location>
        <begin position="81"/>
        <end position="114"/>
    </location>
</feature>
<dbReference type="PROSITE" id="PS51104">
    <property type="entry name" value="PTS_EIIC_TYPE_2"/>
    <property type="match status" value="1"/>
</dbReference>